<dbReference type="STRING" id="1071378.G0W937"/>
<keyword evidence="4" id="KW-1185">Reference proteome</keyword>
<evidence type="ECO:0000256" key="1">
    <source>
        <dbReference type="SAM" id="Coils"/>
    </source>
</evidence>
<feature type="compositionally biased region" description="Polar residues" evidence="2">
    <location>
        <begin position="11"/>
        <end position="21"/>
    </location>
</feature>
<reference evidence="3 4" key="1">
    <citation type="journal article" date="2011" name="Proc. Natl. Acad. Sci. U.S.A.">
        <title>Evolutionary erosion of yeast sex chromosomes by mating-type switching accidents.</title>
        <authorList>
            <person name="Gordon J.L."/>
            <person name="Armisen D."/>
            <person name="Proux-Wera E."/>
            <person name="Oheigeartaigh S.S."/>
            <person name="Byrne K.P."/>
            <person name="Wolfe K.H."/>
        </authorList>
    </citation>
    <scope>NUCLEOTIDE SEQUENCE [LARGE SCALE GENOMIC DNA]</scope>
    <source>
        <strain evidence="4">ATCC 10597 / BCRC 20456 / CBS 421 / NBRC 0211 / NRRL Y-12639</strain>
    </source>
</reference>
<dbReference type="AlphaFoldDB" id="G0W937"/>
<organism evidence="3 4">
    <name type="scientific">Naumovozyma dairenensis (strain ATCC 10597 / BCRC 20456 / CBS 421 / NBRC 0211 / NRRL Y-12639)</name>
    <name type="common">Saccharomyces dairenensis</name>
    <dbReference type="NCBI Taxonomy" id="1071378"/>
    <lineage>
        <taxon>Eukaryota</taxon>
        <taxon>Fungi</taxon>
        <taxon>Dikarya</taxon>
        <taxon>Ascomycota</taxon>
        <taxon>Saccharomycotina</taxon>
        <taxon>Saccharomycetes</taxon>
        <taxon>Saccharomycetales</taxon>
        <taxon>Saccharomycetaceae</taxon>
        <taxon>Naumovozyma</taxon>
    </lineage>
</organism>
<keyword evidence="1" id="KW-0175">Coiled coil</keyword>
<feature type="region of interest" description="Disordered" evidence="2">
    <location>
        <begin position="1"/>
        <end position="30"/>
    </location>
</feature>
<sequence length="377" mass="43833">MDFTSDLMSGENHSSIRSPTKSYHHQDASKSELGSALHSFSSNSNLGSELLNEEDLKRFKLQEEKEQLLNERNTLLQEIKELEEKKRNDISHAIDKDITDEEGEEETNSNIIDENALQLFKDILALNNDEKNIKILPVLNLRRHLNYLRLFTYPFIRLSIRSHDDVTNKMTIDLRFNRMVEDSLKQFTLTIELKYYSNSSLEIENYDILSISPHDSPVLYKICQQRNANVIDSNLVILQCYEYDRLQYRRNEILQSIIKEIKSTSTNDIQSTEDENKIRFNMVRTYNDVIDNDTLVIYARDIELSIAYEIKTKVKSLRSGNELIVPCTVLHVILKKNGDILGKIDADEITYELVKQFGVLKGLTKLYKLCFSKYGTI</sequence>
<proteinExistence type="predicted"/>
<evidence type="ECO:0000256" key="2">
    <source>
        <dbReference type="SAM" id="MobiDB-lite"/>
    </source>
</evidence>
<dbReference type="KEGG" id="ndi:NDAI_0C06390"/>
<gene>
    <name evidence="3" type="primary">NDAI0C06390</name>
    <name evidence="3" type="ordered locus">NDAI_0C06390</name>
</gene>
<name>G0W937_NAUDC</name>
<evidence type="ECO:0000313" key="4">
    <source>
        <dbReference type="Proteomes" id="UP000000689"/>
    </source>
</evidence>
<dbReference type="OMA" id="THHAGEA"/>
<protein>
    <submittedName>
        <fullName evidence="3">Uncharacterized protein</fullName>
    </submittedName>
</protein>
<dbReference type="Proteomes" id="UP000000689">
    <property type="component" value="Chromosome 3"/>
</dbReference>
<accession>G0W937</accession>
<feature type="coiled-coil region" evidence="1">
    <location>
        <begin position="51"/>
        <end position="85"/>
    </location>
</feature>
<evidence type="ECO:0000313" key="3">
    <source>
        <dbReference type="EMBL" id="CCD24298.1"/>
    </source>
</evidence>
<dbReference type="RefSeq" id="XP_003669541.1">
    <property type="nucleotide sequence ID" value="XM_003669493.1"/>
</dbReference>
<dbReference type="HOGENOM" id="CLU_062277_0_0_1"/>
<dbReference type="EMBL" id="HE580269">
    <property type="protein sequence ID" value="CCD24298.1"/>
    <property type="molecule type" value="Genomic_DNA"/>
</dbReference>
<dbReference type="GeneID" id="11494678"/>